<proteinExistence type="inferred from homology"/>
<dbReference type="PROSITE" id="PS00798">
    <property type="entry name" value="ALDOKETO_REDUCTASE_1"/>
    <property type="match status" value="1"/>
</dbReference>
<dbReference type="InterPro" id="IPR036812">
    <property type="entry name" value="NAD(P)_OxRdtase_dom_sf"/>
</dbReference>
<gene>
    <name evidence="8" type="ORF">PROFUN_01321</name>
</gene>
<dbReference type="PANTHER" id="PTHR11732">
    <property type="entry name" value="ALDO/KETO REDUCTASE"/>
    <property type="match status" value="1"/>
</dbReference>
<dbReference type="PRINTS" id="PR00069">
    <property type="entry name" value="ALDKETRDTASE"/>
</dbReference>
<feature type="site" description="Lowers pKa of active site Tyr" evidence="6">
    <location>
        <position position="76"/>
    </location>
</feature>
<dbReference type="FunCoup" id="A0A2P6NZV5">
    <property type="interactions" value="323"/>
</dbReference>
<dbReference type="Proteomes" id="UP000241769">
    <property type="component" value="Unassembled WGS sequence"/>
</dbReference>
<evidence type="ECO:0000256" key="4">
    <source>
        <dbReference type="PIRSR" id="PIRSR000097-1"/>
    </source>
</evidence>
<name>A0A2P6NZV5_9EUKA</name>
<dbReference type="EMBL" id="MDYQ01000003">
    <property type="protein sequence ID" value="PRP89458.1"/>
    <property type="molecule type" value="Genomic_DNA"/>
</dbReference>
<dbReference type="InterPro" id="IPR023210">
    <property type="entry name" value="NADP_OxRdtase_dom"/>
</dbReference>
<dbReference type="EC" id="1.1.1.21" evidence="3"/>
<dbReference type="STRING" id="1890364.A0A2P6NZV5"/>
<dbReference type="GO" id="GO:0016491">
    <property type="term" value="F:oxidoreductase activity"/>
    <property type="evidence" value="ECO:0007669"/>
    <property type="project" value="UniProtKB-KW"/>
</dbReference>
<comment type="similarity">
    <text evidence="1">Belongs to the aldo/keto reductase family.</text>
</comment>
<dbReference type="Pfam" id="PF00248">
    <property type="entry name" value="Aldo_ket_red"/>
    <property type="match status" value="1"/>
</dbReference>
<evidence type="ECO:0000256" key="3">
    <source>
        <dbReference type="ARBA" id="ARBA00038955"/>
    </source>
</evidence>
<evidence type="ECO:0000256" key="6">
    <source>
        <dbReference type="PIRSR" id="PIRSR000097-3"/>
    </source>
</evidence>
<evidence type="ECO:0000256" key="5">
    <source>
        <dbReference type="PIRSR" id="PIRSR000097-2"/>
    </source>
</evidence>
<protein>
    <recommendedName>
        <fullName evidence="3">aldose reductase</fullName>
        <ecNumber evidence="3">1.1.1.21</ecNumber>
    </recommendedName>
</protein>
<evidence type="ECO:0000259" key="7">
    <source>
        <dbReference type="Pfam" id="PF00248"/>
    </source>
</evidence>
<evidence type="ECO:0000256" key="2">
    <source>
        <dbReference type="ARBA" id="ARBA00023002"/>
    </source>
</evidence>
<organism evidence="8 9">
    <name type="scientific">Planoprotostelium fungivorum</name>
    <dbReference type="NCBI Taxonomy" id="1890364"/>
    <lineage>
        <taxon>Eukaryota</taxon>
        <taxon>Amoebozoa</taxon>
        <taxon>Evosea</taxon>
        <taxon>Variosea</taxon>
        <taxon>Cavosteliida</taxon>
        <taxon>Cavosteliaceae</taxon>
        <taxon>Planoprotostelium</taxon>
    </lineage>
</organism>
<dbReference type="InterPro" id="IPR020471">
    <property type="entry name" value="AKR"/>
</dbReference>
<dbReference type="PIRSF" id="PIRSF000097">
    <property type="entry name" value="AKR"/>
    <property type="match status" value="1"/>
</dbReference>
<keyword evidence="2" id="KW-0560">Oxidoreductase</keyword>
<reference evidence="8 9" key="1">
    <citation type="journal article" date="2018" name="Genome Biol. Evol.">
        <title>Multiple Roots of Fruiting Body Formation in Amoebozoa.</title>
        <authorList>
            <person name="Hillmann F."/>
            <person name="Forbes G."/>
            <person name="Novohradska S."/>
            <person name="Ferling I."/>
            <person name="Riege K."/>
            <person name="Groth M."/>
            <person name="Westermann M."/>
            <person name="Marz M."/>
            <person name="Spaller T."/>
            <person name="Winckler T."/>
            <person name="Schaap P."/>
            <person name="Glockner G."/>
        </authorList>
    </citation>
    <scope>NUCLEOTIDE SEQUENCE [LARGE SCALE GENOMIC DNA]</scope>
    <source>
        <strain evidence="8 9">Jena</strain>
    </source>
</reference>
<dbReference type="FunFam" id="3.20.20.100:FF:000007">
    <property type="entry name" value="NAD(P)H-dependent D-xylose reductase xyl1"/>
    <property type="match status" value="1"/>
</dbReference>
<evidence type="ECO:0000313" key="9">
    <source>
        <dbReference type="Proteomes" id="UP000241769"/>
    </source>
</evidence>
<evidence type="ECO:0000256" key="1">
    <source>
        <dbReference type="ARBA" id="ARBA00007905"/>
    </source>
</evidence>
<dbReference type="OrthoDB" id="416253at2759"/>
<feature type="active site" description="Proton donor" evidence="4">
    <location>
        <position position="51"/>
    </location>
</feature>
<evidence type="ECO:0000313" key="8">
    <source>
        <dbReference type="EMBL" id="PRP89458.1"/>
    </source>
</evidence>
<dbReference type="Gene3D" id="3.20.20.100">
    <property type="entry name" value="NADP-dependent oxidoreductase domain"/>
    <property type="match status" value="1"/>
</dbReference>
<dbReference type="SUPFAM" id="SSF51430">
    <property type="entry name" value="NAD(P)-linked oxidoreductase"/>
    <property type="match status" value="1"/>
</dbReference>
<dbReference type="InParanoid" id="A0A2P6NZV5"/>
<keyword evidence="9" id="KW-1185">Reference proteome</keyword>
<dbReference type="InterPro" id="IPR018170">
    <property type="entry name" value="Aldo/ket_reductase_CS"/>
</dbReference>
<feature type="domain" description="NADP-dependent oxidoreductase" evidence="7">
    <location>
        <begin position="18"/>
        <end position="285"/>
    </location>
</feature>
<dbReference type="AlphaFoldDB" id="A0A2P6NZV5"/>
<feature type="binding site" evidence="5">
    <location>
        <position position="109"/>
    </location>
    <ligand>
        <name>substrate</name>
    </ligand>
</feature>
<accession>A0A2P6NZV5</accession>
<comment type="caution">
    <text evidence="8">The sequence shown here is derived from an EMBL/GenBank/DDBJ whole genome shotgun (WGS) entry which is preliminary data.</text>
</comment>
<sequence length="306" mass="33969">MSLGRTFTLNTGATIPAVGLGTWQSKPHEVEKAVEVALKAGYRHIDAAYAYKNEGEVGAGIKASGVPRDQIFITTKLWCTFHRPENVQKGLDESLSLLGLDYVDLFLVHWPVPLNPRENPAANLFPTVEDGSRDLDFANVNLKDTWQAMEKMVELGKAKAIGVSNWNVRRLKELLTFAKIKPAVNQVELHPYLAQWDLQKFCEENGVLLTAYSPLGSTTSPLLTEPVITDIAKKTGKSVAQVLVSWAVQRGTVVIPKSVTASRIEENFQDFVLEKADFEAINELSKNKHQRLISPKWGVDVFEESA</sequence>